<sequence>MSLRWSSSVSCRESFISLTETMEAPRQRGGQLPSPRSHRRSVPSIALLSRSHSDKSLSPEKIPPFLTRCLSLLIYTPLCHVALSSNIFAQHKVLVTKYERSMTTPRNINGSALFGRPGPSYESQEQGVKLWSSRAGILQQLDESLAQHG</sequence>
<keyword evidence="3" id="KW-1185">Reference proteome</keyword>
<name>A0AAV9SSJ7_9TELE</name>
<reference evidence="2 3" key="1">
    <citation type="submission" date="2021-06" db="EMBL/GenBank/DDBJ databases">
        <authorList>
            <person name="Palmer J.M."/>
        </authorList>
    </citation>
    <scope>NUCLEOTIDE SEQUENCE [LARGE SCALE GENOMIC DNA]</scope>
    <source>
        <strain evidence="2 3">MEX-2019</strain>
        <tissue evidence="2">Muscle</tissue>
    </source>
</reference>
<dbReference type="AlphaFoldDB" id="A0AAV9SSJ7"/>
<dbReference type="Proteomes" id="UP001311232">
    <property type="component" value="Unassembled WGS sequence"/>
</dbReference>
<gene>
    <name evidence="2" type="ORF">CRENBAI_003877</name>
</gene>
<evidence type="ECO:0000256" key="1">
    <source>
        <dbReference type="SAM" id="MobiDB-lite"/>
    </source>
</evidence>
<dbReference type="EMBL" id="JAHHUM010000013">
    <property type="protein sequence ID" value="KAK5623830.1"/>
    <property type="molecule type" value="Genomic_DNA"/>
</dbReference>
<evidence type="ECO:0000313" key="2">
    <source>
        <dbReference type="EMBL" id="KAK5623830.1"/>
    </source>
</evidence>
<feature type="region of interest" description="Disordered" evidence="1">
    <location>
        <begin position="22"/>
        <end position="41"/>
    </location>
</feature>
<evidence type="ECO:0000313" key="3">
    <source>
        <dbReference type="Proteomes" id="UP001311232"/>
    </source>
</evidence>
<protein>
    <submittedName>
        <fullName evidence="2">Uncharacterized protein</fullName>
    </submittedName>
</protein>
<accession>A0AAV9SSJ7</accession>
<organism evidence="2 3">
    <name type="scientific">Crenichthys baileyi</name>
    <name type="common">White River springfish</name>
    <dbReference type="NCBI Taxonomy" id="28760"/>
    <lineage>
        <taxon>Eukaryota</taxon>
        <taxon>Metazoa</taxon>
        <taxon>Chordata</taxon>
        <taxon>Craniata</taxon>
        <taxon>Vertebrata</taxon>
        <taxon>Euteleostomi</taxon>
        <taxon>Actinopterygii</taxon>
        <taxon>Neopterygii</taxon>
        <taxon>Teleostei</taxon>
        <taxon>Neoteleostei</taxon>
        <taxon>Acanthomorphata</taxon>
        <taxon>Ovalentaria</taxon>
        <taxon>Atherinomorphae</taxon>
        <taxon>Cyprinodontiformes</taxon>
        <taxon>Goodeidae</taxon>
        <taxon>Crenichthys</taxon>
    </lineage>
</organism>
<comment type="caution">
    <text evidence="2">The sequence shown here is derived from an EMBL/GenBank/DDBJ whole genome shotgun (WGS) entry which is preliminary data.</text>
</comment>
<proteinExistence type="predicted"/>